<sequence length="338" mass="38978">MSKVVVCALYKFVELPHYESIREPLLKTLEDHQIRGTLLLASEGINGTVAGSREGIDAMLAWLDVQPGLDNIVSKESYDDNMPFYRTKVKLKKEIVTMGVEGIDPKRVVGTYVKPNDWNDLISDPDVLLVDTRNDYEVQIGTFQNAVNPKTDTFREFPDYVKDNLNPEKHKKVAMFCTGGIRCEKSTAYMLEQGFEEVYHLEGGILKYLEEVPKEETMWEGECFVFDNRVSVNHDLEKGDYDQCHACRMPITEEEKQSEKFVQGVSCVHCFDKFTDEQRQRFVERERQVQLARSRGEEHIGAEVLSAVEKHRLDKALEKERQRKIRAERSREGTNKSS</sequence>
<evidence type="ECO:0000259" key="3">
    <source>
        <dbReference type="PROSITE" id="PS50206"/>
    </source>
</evidence>
<keyword evidence="1" id="KW-0819">tRNA processing</keyword>
<dbReference type="PANTHER" id="PTHR43268:SF3">
    <property type="entry name" value="RHODANESE-LIKE DOMAIN-CONTAINING PROTEIN 7-RELATED"/>
    <property type="match status" value="1"/>
</dbReference>
<dbReference type="EC" id="1.14.-.-" evidence="1"/>
<comment type="caution">
    <text evidence="4">The sequence shown here is derived from an EMBL/GenBank/DDBJ whole genome shotgun (WGS) entry which is preliminary data.</text>
</comment>
<dbReference type="Pfam" id="PF17773">
    <property type="entry name" value="UPF0176_N"/>
    <property type="match status" value="1"/>
</dbReference>
<evidence type="ECO:0000256" key="2">
    <source>
        <dbReference type="SAM" id="MobiDB-lite"/>
    </source>
</evidence>
<dbReference type="HAMAP" id="MF_00469">
    <property type="entry name" value="TrhO"/>
    <property type="match status" value="1"/>
</dbReference>
<evidence type="ECO:0000256" key="1">
    <source>
        <dbReference type="HAMAP-Rule" id="MF_00469"/>
    </source>
</evidence>
<name>A0ABT2YRW9_9GAMM</name>
<dbReference type="InterPro" id="IPR001763">
    <property type="entry name" value="Rhodanese-like_dom"/>
</dbReference>
<keyword evidence="1" id="KW-0560">Oxidoreductase</keyword>
<accession>A0ABT2YRW9</accession>
<comment type="similarity">
    <text evidence="1">Belongs to the TrhO family.</text>
</comment>
<feature type="domain" description="Rhodanese" evidence="3">
    <location>
        <begin position="123"/>
        <end position="217"/>
    </location>
</feature>
<keyword evidence="5" id="KW-1185">Reference proteome</keyword>
<dbReference type="NCBIfam" id="NF001136">
    <property type="entry name" value="PRK00142.1-4"/>
    <property type="match status" value="1"/>
</dbReference>
<comment type="function">
    <text evidence="1">Catalyzes oxygen-dependent 5-hydroxyuridine (ho5U) modification at position 34 in tRNAs.</text>
</comment>
<dbReference type="PANTHER" id="PTHR43268">
    <property type="entry name" value="THIOSULFATE SULFURTRANSFERASE/RHODANESE-LIKE DOMAIN-CONTAINING PROTEIN 2"/>
    <property type="match status" value="1"/>
</dbReference>
<organism evidence="4 5">
    <name type="scientific">Marinomonas sargassi</name>
    <dbReference type="NCBI Taxonomy" id="2984494"/>
    <lineage>
        <taxon>Bacteria</taxon>
        <taxon>Pseudomonadati</taxon>
        <taxon>Pseudomonadota</taxon>
        <taxon>Gammaproteobacteria</taxon>
        <taxon>Oceanospirillales</taxon>
        <taxon>Oceanospirillaceae</taxon>
        <taxon>Marinomonas</taxon>
    </lineage>
</organism>
<evidence type="ECO:0000313" key="5">
    <source>
        <dbReference type="Proteomes" id="UP001209713"/>
    </source>
</evidence>
<reference evidence="4 5" key="1">
    <citation type="submission" date="2022-10" db="EMBL/GenBank/DDBJ databases">
        <title>Marinomonas transparenta sp. nov. and Marinomonas sargassi sp. nov., isolated from marine alga (Sargassum natans (L.) Gaillon).</title>
        <authorList>
            <person name="Wang Y."/>
        </authorList>
    </citation>
    <scope>NUCLEOTIDE SEQUENCE [LARGE SCALE GENOMIC DNA]</scope>
    <source>
        <strain evidence="4 5">C2222</strain>
    </source>
</reference>
<dbReference type="SUPFAM" id="SSF52821">
    <property type="entry name" value="Rhodanese/Cell cycle control phosphatase"/>
    <property type="match status" value="1"/>
</dbReference>
<dbReference type="SMART" id="SM00450">
    <property type="entry name" value="RHOD"/>
    <property type="match status" value="1"/>
</dbReference>
<dbReference type="InterPro" id="IPR020936">
    <property type="entry name" value="TrhO"/>
</dbReference>
<dbReference type="Pfam" id="PF00581">
    <property type="entry name" value="Rhodanese"/>
    <property type="match status" value="1"/>
</dbReference>
<dbReference type="Gene3D" id="3.30.70.100">
    <property type="match status" value="1"/>
</dbReference>
<protein>
    <recommendedName>
        <fullName evidence="1">tRNA uridine(34) hydroxylase</fullName>
        <ecNumber evidence="1">1.14.-.-</ecNumber>
    </recommendedName>
    <alternativeName>
        <fullName evidence="1">tRNA hydroxylation protein O</fullName>
    </alternativeName>
</protein>
<dbReference type="InterPro" id="IPR040503">
    <property type="entry name" value="TRHO_N"/>
</dbReference>
<dbReference type="CDD" id="cd01518">
    <property type="entry name" value="RHOD_YceA"/>
    <property type="match status" value="1"/>
</dbReference>
<dbReference type="RefSeq" id="WP_263530031.1">
    <property type="nucleotide sequence ID" value="NZ_JAOVZB010000003.1"/>
</dbReference>
<dbReference type="EMBL" id="JAOVZB010000003">
    <property type="protein sequence ID" value="MCV2402648.1"/>
    <property type="molecule type" value="Genomic_DNA"/>
</dbReference>
<dbReference type="InterPro" id="IPR036873">
    <property type="entry name" value="Rhodanese-like_dom_sf"/>
</dbReference>
<proteinExistence type="inferred from homology"/>
<dbReference type="Gene3D" id="3.40.250.10">
    <property type="entry name" value="Rhodanese-like domain"/>
    <property type="match status" value="1"/>
</dbReference>
<evidence type="ECO:0000313" key="4">
    <source>
        <dbReference type="EMBL" id="MCV2402648.1"/>
    </source>
</evidence>
<feature type="region of interest" description="Disordered" evidence="2">
    <location>
        <begin position="319"/>
        <end position="338"/>
    </location>
</feature>
<dbReference type="PROSITE" id="PS50206">
    <property type="entry name" value="RHODANESE_3"/>
    <property type="match status" value="1"/>
</dbReference>
<gene>
    <name evidence="1" type="primary">trhO</name>
    <name evidence="4" type="ORF">OFY17_07110</name>
</gene>
<dbReference type="Proteomes" id="UP001209713">
    <property type="component" value="Unassembled WGS sequence"/>
</dbReference>
<comment type="catalytic activity">
    <reaction evidence="1">
        <text>uridine(34) in tRNA + AH2 + O2 = 5-hydroxyuridine(34) in tRNA + A + H2O</text>
        <dbReference type="Rhea" id="RHEA:64224"/>
        <dbReference type="Rhea" id="RHEA-COMP:11727"/>
        <dbReference type="Rhea" id="RHEA-COMP:13381"/>
        <dbReference type="ChEBI" id="CHEBI:13193"/>
        <dbReference type="ChEBI" id="CHEBI:15377"/>
        <dbReference type="ChEBI" id="CHEBI:15379"/>
        <dbReference type="ChEBI" id="CHEBI:17499"/>
        <dbReference type="ChEBI" id="CHEBI:65315"/>
        <dbReference type="ChEBI" id="CHEBI:136877"/>
    </reaction>
</comment>